<evidence type="ECO:0000256" key="1">
    <source>
        <dbReference type="SAM" id="MobiDB-lite"/>
    </source>
</evidence>
<dbReference type="PANTHER" id="PTHR23098:SF16">
    <property type="entry name" value="REGULATORY PROTEIN ZESTE"/>
    <property type="match status" value="1"/>
</dbReference>
<organism evidence="3 4">
    <name type="scientific">Xyrichtys novacula</name>
    <name type="common">Pearly razorfish</name>
    <name type="synonym">Hemipteronotus novacula</name>
    <dbReference type="NCBI Taxonomy" id="13765"/>
    <lineage>
        <taxon>Eukaryota</taxon>
        <taxon>Metazoa</taxon>
        <taxon>Chordata</taxon>
        <taxon>Craniata</taxon>
        <taxon>Vertebrata</taxon>
        <taxon>Euteleostomi</taxon>
        <taxon>Actinopterygii</taxon>
        <taxon>Neopterygii</taxon>
        <taxon>Teleostei</taxon>
        <taxon>Neoteleostei</taxon>
        <taxon>Acanthomorphata</taxon>
        <taxon>Eupercaria</taxon>
        <taxon>Labriformes</taxon>
        <taxon>Labridae</taxon>
        <taxon>Xyrichtys</taxon>
    </lineage>
</organism>
<accession>A0AAV1G6N5</accession>
<feature type="region of interest" description="Disordered" evidence="1">
    <location>
        <begin position="80"/>
        <end position="106"/>
    </location>
</feature>
<sequence length="106" mass="11926">MDKPDRRVRKSNFSDEEVRVLLEEIQLEHVTLFSSHNATITREVQKEAWARIAKKVNSCGVAVRTVHEVKERFRALKGGVLNKRRDEKKTGGGPPPAPVPYCGSMG</sequence>
<dbReference type="PANTHER" id="PTHR23098">
    <property type="entry name" value="AGAP001331-PA-RELATED"/>
    <property type="match status" value="1"/>
</dbReference>
<evidence type="ECO:0000313" key="4">
    <source>
        <dbReference type="Proteomes" id="UP001178508"/>
    </source>
</evidence>
<gene>
    <name evidence="3" type="ORF">XNOV1_A025700</name>
</gene>
<dbReference type="GO" id="GO:0005634">
    <property type="term" value="C:nucleus"/>
    <property type="evidence" value="ECO:0007669"/>
    <property type="project" value="TreeGrafter"/>
</dbReference>
<dbReference type="AlphaFoldDB" id="A0AAV1G6N5"/>
<protein>
    <submittedName>
        <fullName evidence="3">Uncharacterized protein LOC121379516</fullName>
    </submittedName>
</protein>
<evidence type="ECO:0000259" key="2">
    <source>
        <dbReference type="Pfam" id="PF13873"/>
    </source>
</evidence>
<name>A0AAV1G6N5_XYRNO</name>
<dbReference type="Pfam" id="PF13873">
    <property type="entry name" value="Myb_DNA-bind_5"/>
    <property type="match status" value="1"/>
</dbReference>
<keyword evidence="4" id="KW-1185">Reference proteome</keyword>
<dbReference type="InterPro" id="IPR028002">
    <property type="entry name" value="Myb_DNA-bind_5"/>
</dbReference>
<dbReference type="EMBL" id="OY660875">
    <property type="protein sequence ID" value="CAJ1069697.1"/>
    <property type="molecule type" value="Genomic_DNA"/>
</dbReference>
<reference evidence="3" key="1">
    <citation type="submission" date="2023-08" db="EMBL/GenBank/DDBJ databases">
        <authorList>
            <person name="Alioto T."/>
            <person name="Alioto T."/>
            <person name="Gomez Garrido J."/>
        </authorList>
    </citation>
    <scope>NUCLEOTIDE SEQUENCE</scope>
</reference>
<dbReference type="Proteomes" id="UP001178508">
    <property type="component" value="Chromosome 12"/>
</dbReference>
<feature type="domain" description="Myb/SANT-like DNA-binding" evidence="2">
    <location>
        <begin position="9"/>
        <end position="77"/>
    </location>
</feature>
<proteinExistence type="predicted"/>
<evidence type="ECO:0000313" key="3">
    <source>
        <dbReference type="EMBL" id="CAJ1069697.1"/>
    </source>
</evidence>